<feature type="coiled-coil region" evidence="1">
    <location>
        <begin position="47"/>
        <end position="98"/>
    </location>
</feature>
<sequence>METKPNKNHETIALWLGETQAVAVGRWLMVLGLLMALVVLPGCIDLSGKQTRENEKLRRERDRLENELRRVRSKFDERDRLMQEKMRLEMEIEQFQQFLEQEGGQTP</sequence>
<evidence type="ECO:0000313" key="4">
    <source>
        <dbReference type="Proteomes" id="UP000252355"/>
    </source>
</evidence>
<evidence type="ECO:0000256" key="2">
    <source>
        <dbReference type="SAM" id="Phobius"/>
    </source>
</evidence>
<dbReference type="Gene3D" id="1.20.5.170">
    <property type="match status" value="1"/>
</dbReference>
<organism evidence="3 4">
    <name type="scientific">Candidatus Ozemobacter sibiricus</name>
    <dbReference type="NCBI Taxonomy" id="2268124"/>
    <lineage>
        <taxon>Bacteria</taxon>
        <taxon>Candidatus Ozemobacteria</taxon>
        <taxon>Candidatus Ozemobacterales</taxon>
        <taxon>Candidatus Ozemobacteraceae</taxon>
        <taxon>Candidatus Ozemobacter</taxon>
    </lineage>
</organism>
<keyword evidence="1" id="KW-0175">Coiled coil</keyword>
<dbReference type="Proteomes" id="UP000252355">
    <property type="component" value="Unassembled WGS sequence"/>
</dbReference>
<dbReference type="EMBL" id="QOQW01000006">
    <property type="protein sequence ID" value="RCK80389.1"/>
    <property type="molecule type" value="Genomic_DNA"/>
</dbReference>
<evidence type="ECO:0000313" key="3">
    <source>
        <dbReference type="EMBL" id="RCK80389.1"/>
    </source>
</evidence>
<gene>
    <name evidence="3" type="ORF">OZSIB_3135</name>
</gene>
<comment type="caution">
    <text evidence="3">The sequence shown here is derived from an EMBL/GenBank/DDBJ whole genome shotgun (WGS) entry which is preliminary data.</text>
</comment>
<proteinExistence type="predicted"/>
<evidence type="ECO:0000256" key="1">
    <source>
        <dbReference type="SAM" id="Coils"/>
    </source>
</evidence>
<protein>
    <submittedName>
        <fullName evidence="3">Uncharacterized protein</fullName>
    </submittedName>
</protein>
<name>A0A367ZRM4_9BACT</name>
<dbReference type="AlphaFoldDB" id="A0A367ZRM4"/>
<dbReference type="SUPFAM" id="SSF64593">
    <property type="entry name" value="Intermediate filament protein, coiled coil region"/>
    <property type="match status" value="1"/>
</dbReference>
<reference evidence="3 4" key="1">
    <citation type="submission" date="2018-05" db="EMBL/GenBank/DDBJ databases">
        <title>A metagenomic window into the 2 km-deep terrestrial subsurface aquifer revealed taxonomically and functionally diverse microbial community comprising novel uncultured bacterial lineages.</title>
        <authorList>
            <person name="Kadnikov V.V."/>
            <person name="Mardanov A.V."/>
            <person name="Beletsky A.V."/>
            <person name="Banks D."/>
            <person name="Pimenov N.V."/>
            <person name="Frank Y.A."/>
            <person name="Karnachuk O.V."/>
            <person name="Ravin N.V."/>
        </authorList>
    </citation>
    <scope>NUCLEOTIDE SEQUENCE [LARGE SCALE GENOMIC DNA]</scope>
    <source>
        <strain evidence="3">BY5</strain>
    </source>
</reference>
<keyword evidence="2" id="KW-1133">Transmembrane helix</keyword>
<feature type="transmembrane region" description="Helical" evidence="2">
    <location>
        <begin position="27"/>
        <end position="48"/>
    </location>
</feature>
<keyword evidence="2" id="KW-0812">Transmembrane</keyword>
<keyword evidence="2" id="KW-0472">Membrane</keyword>
<accession>A0A367ZRM4</accession>